<organism evidence="1 2">
    <name type="scientific">Bacillus thuringiensis serovar iberica</name>
    <dbReference type="NCBI Taxonomy" id="180866"/>
    <lineage>
        <taxon>Bacteria</taxon>
        <taxon>Bacillati</taxon>
        <taxon>Bacillota</taxon>
        <taxon>Bacilli</taxon>
        <taxon>Bacillales</taxon>
        <taxon>Bacillaceae</taxon>
        <taxon>Bacillus</taxon>
        <taxon>Bacillus cereus group</taxon>
    </lineage>
</organism>
<comment type="caution">
    <text evidence="1">The sequence shown here is derived from an EMBL/GenBank/DDBJ whole genome shotgun (WGS) entry which is preliminary data.</text>
</comment>
<accession>A0A9X6QJM7</accession>
<evidence type="ECO:0000313" key="1">
    <source>
        <dbReference type="EMBL" id="OUB41303.1"/>
    </source>
</evidence>
<sequence>MAVMMDAITTGIFQVPANNSGGQNDVINILLENPSSKKLTAYLLIEYSTIIDYGVNSPVTPLDPFKITVDAHSTRIHGLSAAFPGSLTDSLYRFLFWGDIDLQEDEEKLSVTILAGTYSTPPSPSPSPKLSFGDASVLFRHENFVKARIQKKEKSEALQCNSITVLKI</sequence>
<evidence type="ECO:0000313" key="2">
    <source>
        <dbReference type="Proteomes" id="UP000195120"/>
    </source>
</evidence>
<dbReference type="AlphaFoldDB" id="A0A9X6QJM7"/>
<name>A0A9X6QJM7_BACTU</name>
<reference evidence="1 2" key="1">
    <citation type="submission" date="2016-10" db="EMBL/GenBank/DDBJ databases">
        <title>Comparative genomics of Bacillus thuringiensis reveals a path to pathogens against multiple invertebrate hosts.</title>
        <authorList>
            <person name="Zheng J."/>
            <person name="Gao Q."/>
            <person name="Liu H."/>
            <person name="Peng D."/>
            <person name="Ruan L."/>
            <person name="Sun M."/>
        </authorList>
    </citation>
    <scope>NUCLEOTIDE SEQUENCE [LARGE SCALE GENOMIC DNA]</scope>
    <source>
        <strain evidence="1">BGSC 4BW1</strain>
    </source>
</reference>
<gene>
    <name evidence="1" type="ORF">BK741_29140</name>
</gene>
<protein>
    <submittedName>
        <fullName evidence="1">Uncharacterized protein</fullName>
    </submittedName>
</protein>
<proteinExistence type="predicted"/>
<dbReference type="EMBL" id="MOOP01000157">
    <property type="protein sequence ID" value="OUB41303.1"/>
    <property type="molecule type" value="Genomic_DNA"/>
</dbReference>
<dbReference type="Proteomes" id="UP000195120">
    <property type="component" value="Unassembled WGS sequence"/>
</dbReference>
<dbReference type="RefSeq" id="WP_086402073.1">
    <property type="nucleotide sequence ID" value="NZ_MOOP01000157.1"/>
</dbReference>